<dbReference type="OrthoDB" id="9810570at2"/>
<organism evidence="3 4">
    <name type="scientific">Lacipirellula limnantheis</name>
    <dbReference type="NCBI Taxonomy" id="2528024"/>
    <lineage>
        <taxon>Bacteria</taxon>
        <taxon>Pseudomonadati</taxon>
        <taxon>Planctomycetota</taxon>
        <taxon>Planctomycetia</taxon>
        <taxon>Pirellulales</taxon>
        <taxon>Lacipirellulaceae</taxon>
        <taxon>Lacipirellula</taxon>
    </lineage>
</organism>
<evidence type="ECO:0000313" key="4">
    <source>
        <dbReference type="Proteomes" id="UP000317909"/>
    </source>
</evidence>
<accession>A0A517TZY9</accession>
<proteinExistence type="predicted"/>
<reference evidence="3 4" key="1">
    <citation type="submission" date="2019-02" db="EMBL/GenBank/DDBJ databases">
        <title>Deep-cultivation of Planctomycetes and their phenomic and genomic characterization uncovers novel biology.</title>
        <authorList>
            <person name="Wiegand S."/>
            <person name="Jogler M."/>
            <person name="Boedeker C."/>
            <person name="Pinto D."/>
            <person name="Vollmers J."/>
            <person name="Rivas-Marin E."/>
            <person name="Kohn T."/>
            <person name="Peeters S.H."/>
            <person name="Heuer A."/>
            <person name="Rast P."/>
            <person name="Oberbeckmann S."/>
            <person name="Bunk B."/>
            <person name="Jeske O."/>
            <person name="Meyerdierks A."/>
            <person name="Storesund J.E."/>
            <person name="Kallscheuer N."/>
            <person name="Luecker S."/>
            <person name="Lage O.M."/>
            <person name="Pohl T."/>
            <person name="Merkel B.J."/>
            <person name="Hornburger P."/>
            <person name="Mueller R.-W."/>
            <person name="Bruemmer F."/>
            <person name="Labrenz M."/>
            <person name="Spormann A.M."/>
            <person name="Op den Camp H."/>
            <person name="Overmann J."/>
            <person name="Amann R."/>
            <person name="Jetten M.S.M."/>
            <person name="Mascher T."/>
            <person name="Medema M.H."/>
            <person name="Devos D.P."/>
            <person name="Kaster A.-K."/>
            <person name="Ovreas L."/>
            <person name="Rohde M."/>
            <person name="Galperin M.Y."/>
            <person name="Jogler C."/>
        </authorList>
    </citation>
    <scope>NUCLEOTIDE SEQUENCE [LARGE SCALE GENOMIC DNA]</scope>
    <source>
        <strain evidence="3 4">I41</strain>
    </source>
</reference>
<evidence type="ECO:0000259" key="2">
    <source>
        <dbReference type="Pfam" id="PF18096"/>
    </source>
</evidence>
<dbReference type="InterPro" id="IPR041497">
    <property type="entry name" value="Thump-like"/>
</dbReference>
<dbReference type="Proteomes" id="UP000317909">
    <property type="component" value="Chromosome"/>
</dbReference>
<feature type="domain" description="THUMP-like" evidence="2">
    <location>
        <begin position="340"/>
        <end position="410"/>
    </location>
</feature>
<evidence type="ECO:0000256" key="1">
    <source>
        <dbReference type="SAM" id="MobiDB-lite"/>
    </source>
</evidence>
<dbReference type="Gene3D" id="3.40.50.150">
    <property type="entry name" value="Vaccinia Virus protein VP39"/>
    <property type="match status" value="1"/>
</dbReference>
<dbReference type="InterPro" id="IPR029063">
    <property type="entry name" value="SAM-dependent_MTases_sf"/>
</dbReference>
<feature type="compositionally biased region" description="Basic and acidic residues" evidence="1">
    <location>
        <begin position="175"/>
        <end position="186"/>
    </location>
</feature>
<dbReference type="AlphaFoldDB" id="A0A517TZY9"/>
<evidence type="ECO:0000313" key="3">
    <source>
        <dbReference type="EMBL" id="QDT73947.1"/>
    </source>
</evidence>
<dbReference type="Pfam" id="PF18096">
    <property type="entry name" value="Thump_like"/>
    <property type="match status" value="1"/>
</dbReference>
<dbReference type="EMBL" id="CP036339">
    <property type="protein sequence ID" value="QDT73947.1"/>
    <property type="molecule type" value="Genomic_DNA"/>
</dbReference>
<gene>
    <name evidence="3" type="ORF">I41_31390</name>
</gene>
<dbReference type="RefSeq" id="WP_145433692.1">
    <property type="nucleotide sequence ID" value="NZ_CP036339.1"/>
</dbReference>
<dbReference type="SUPFAM" id="SSF53335">
    <property type="entry name" value="S-adenosyl-L-methionine-dependent methyltransferases"/>
    <property type="match status" value="1"/>
</dbReference>
<sequence length="416" mass="44868">MATFDDYVWLTNDASAAAALAAGAAHHRVELQQLNELRKSLPAERARLVVEQLDLRRRAAAKFGVAASAMFFTPVQLEQATGGQLAAYKAERFRRAGGDRLIHDCCCGIGGDLVALAACGPAVGYDLSPTICLLAEKNLAVAALMSERSRDYPSAVREGDVTALVPDAREMWHVDPDRRADGRRSTTLEQHSPGPAVIDRWRSSASDGAVKLAPASEPPAAWQHDGELEWITAQRECRQLVVWFGQLAMARGKRRATVLLPAQTSDRCDAGVSVASFVGEPREACSATDAPHQFLYDPDPAIVASQLLGAIANRHGLHSLGAGGAYLTGDDEVAEPLLSGFKVEETLPLRTAAVAAWLAARHIGRVEVKKRGVSLDPEQFRRDLKLRGDDEATVILTRVGKRQLAIVARRLDRPGG</sequence>
<dbReference type="KEGG" id="llh:I41_31390"/>
<feature type="region of interest" description="Disordered" evidence="1">
    <location>
        <begin position="175"/>
        <end position="199"/>
    </location>
</feature>
<protein>
    <recommendedName>
        <fullName evidence="2">THUMP-like domain-containing protein</fullName>
    </recommendedName>
</protein>
<keyword evidence="4" id="KW-1185">Reference proteome</keyword>
<name>A0A517TZY9_9BACT</name>